<reference evidence="3" key="1">
    <citation type="submission" date="2017-02" db="EMBL/GenBank/DDBJ databases">
        <authorList>
            <person name="Varghese N."/>
            <person name="Submissions S."/>
        </authorList>
    </citation>
    <scope>NUCLEOTIDE SEQUENCE [LARGE SCALE GENOMIC DNA]</scope>
    <source>
        <strain evidence="3">DSM 22270</strain>
    </source>
</reference>
<feature type="signal peptide" evidence="1">
    <location>
        <begin position="1"/>
        <end position="27"/>
    </location>
</feature>
<organism evidence="2 3">
    <name type="scientific">Dyadobacter psychrophilus</name>
    <dbReference type="NCBI Taxonomy" id="651661"/>
    <lineage>
        <taxon>Bacteria</taxon>
        <taxon>Pseudomonadati</taxon>
        <taxon>Bacteroidota</taxon>
        <taxon>Cytophagia</taxon>
        <taxon>Cytophagales</taxon>
        <taxon>Spirosomataceae</taxon>
        <taxon>Dyadobacter</taxon>
    </lineage>
</organism>
<dbReference type="OrthoDB" id="5505971at2"/>
<proteinExistence type="predicted"/>
<dbReference type="EMBL" id="FUZA01000001">
    <property type="protein sequence ID" value="SKB48998.1"/>
    <property type="molecule type" value="Genomic_DNA"/>
</dbReference>
<keyword evidence="3" id="KW-1185">Reference proteome</keyword>
<protein>
    <submittedName>
        <fullName evidence="2">Uncharacterized protein</fullName>
    </submittedName>
</protein>
<dbReference type="AlphaFoldDB" id="A0A1T5BP48"/>
<sequence>MKNLRFCTAKAVFVSIFLFGLSLVSFGQNDSTSAVHFGFIYPLSTNGKQAASYTNRFSLHAIAGLSKSETGVAIAGAANMIKQDASGLQMAGAVNLISHDAKGIQLAGAANIIGNNANGIQMAGFSNIIKNEAKGGQIAGFMNLAGSSQSVQMAGFANITRNDAKGLQLSGFLNKGKNVNAQVAGFANIAGNVKGIQLAGLINIADTSDYPIAIFNFIKSGEKSIAITLDETMTTIASFRSGGRVLYGIAGIGYNFKGDKRDLYAMEGGLGAHIKLANDFRLNLEAVSQTLSNFKKGNYSKSSLRIIPAYKIGNKLEIFAGPTVNYVSYDRDKDYDFVKKFIWKNNSSENFQGVHFGFNTGIQLIL</sequence>
<dbReference type="RefSeq" id="WP_082213080.1">
    <property type="nucleotide sequence ID" value="NZ_FUZA01000001.1"/>
</dbReference>
<evidence type="ECO:0000313" key="2">
    <source>
        <dbReference type="EMBL" id="SKB48998.1"/>
    </source>
</evidence>
<evidence type="ECO:0000256" key="1">
    <source>
        <dbReference type="SAM" id="SignalP"/>
    </source>
</evidence>
<dbReference type="Proteomes" id="UP000190897">
    <property type="component" value="Unassembled WGS sequence"/>
</dbReference>
<feature type="chain" id="PRO_5013364018" evidence="1">
    <location>
        <begin position="28"/>
        <end position="366"/>
    </location>
</feature>
<evidence type="ECO:0000313" key="3">
    <source>
        <dbReference type="Proteomes" id="UP000190897"/>
    </source>
</evidence>
<dbReference type="STRING" id="651661.SAMN05660293_00503"/>
<gene>
    <name evidence="2" type="ORF">SAMN05660293_00503</name>
</gene>
<name>A0A1T5BP48_9BACT</name>
<accession>A0A1T5BP48</accession>
<keyword evidence="1" id="KW-0732">Signal</keyword>